<reference evidence="2 3" key="1">
    <citation type="submission" date="2022-05" db="EMBL/GenBank/DDBJ databases">
        <authorList>
            <consortium name="Genoscope - CEA"/>
            <person name="William W."/>
        </authorList>
    </citation>
    <scope>NUCLEOTIDE SEQUENCE [LARGE SCALE GENOMIC DNA]</scope>
</reference>
<gene>
    <name evidence="2" type="ORF">PLOB_00016452</name>
</gene>
<feature type="non-terminal residue" evidence="2">
    <location>
        <position position="1"/>
    </location>
</feature>
<organism evidence="2 3">
    <name type="scientific">Porites lobata</name>
    <dbReference type="NCBI Taxonomy" id="104759"/>
    <lineage>
        <taxon>Eukaryota</taxon>
        <taxon>Metazoa</taxon>
        <taxon>Cnidaria</taxon>
        <taxon>Anthozoa</taxon>
        <taxon>Hexacorallia</taxon>
        <taxon>Scleractinia</taxon>
        <taxon>Fungiina</taxon>
        <taxon>Poritidae</taxon>
        <taxon>Porites</taxon>
    </lineage>
</organism>
<dbReference type="Proteomes" id="UP001159405">
    <property type="component" value="Unassembled WGS sequence"/>
</dbReference>
<dbReference type="SUPFAM" id="SSF52833">
    <property type="entry name" value="Thioredoxin-like"/>
    <property type="match status" value="1"/>
</dbReference>
<sequence length="57" mass="6086">YGELADNIKASVPEADVSGHVGRTSSFEVTINGKLVYSKLSQGAFPLFKEVNNSSLL</sequence>
<proteinExistence type="predicted"/>
<protein>
    <recommendedName>
        <fullName evidence="4">Selenoprotein</fullName>
    </recommendedName>
</protein>
<dbReference type="InterPro" id="IPR036249">
    <property type="entry name" value="Thioredoxin-like_sf"/>
</dbReference>
<keyword evidence="3" id="KW-1185">Reference proteome</keyword>
<keyword evidence="1" id="KW-0676">Redox-active center</keyword>
<evidence type="ECO:0008006" key="4">
    <source>
        <dbReference type="Google" id="ProtNLM"/>
    </source>
</evidence>
<dbReference type="NCBIfam" id="TIGR02174">
    <property type="entry name" value="CXXU_selWTH"/>
    <property type="match status" value="1"/>
</dbReference>
<evidence type="ECO:0000313" key="2">
    <source>
        <dbReference type="EMBL" id="CAH3033322.1"/>
    </source>
</evidence>
<evidence type="ECO:0000256" key="1">
    <source>
        <dbReference type="ARBA" id="ARBA00023284"/>
    </source>
</evidence>
<dbReference type="Pfam" id="PF10262">
    <property type="entry name" value="Rdx"/>
    <property type="match status" value="1"/>
</dbReference>
<dbReference type="Gene3D" id="3.40.30.10">
    <property type="entry name" value="Glutaredoxin"/>
    <property type="match status" value="1"/>
</dbReference>
<name>A0ABN8MSU4_9CNID</name>
<dbReference type="InterPro" id="IPR011893">
    <property type="entry name" value="Selenoprotein_Rdx-typ"/>
</dbReference>
<comment type="caution">
    <text evidence="2">The sequence shown here is derived from an EMBL/GenBank/DDBJ whole genome shotgun (WGS) entry which is preliminary data.</text>
</comment>
<dbReference type="EMBL" id="CALNXK010000002">
    <property type="protein sequence ID" value="CAH3033322.1"/>
    <property type="molecule type" value="Genomic_DNA"/>
</dbReference>
<evidence type="ECO:0000313" key="3">
    <source>
        <dbReference type="Proteomes" id="UP001159405"/>
    </source>
</evidence>
<accession>A0ABN8MSU4</accession>